<gene>
    <name evidence="2" type="ORF">ABS361_08865</name>
</gene>
<dbReference type="KEGG" id="mflg:ABS361_08865"/>
<keyword evidence="1" id="KW-0472">Membrane</keyword>
<accession>A0AAU7XE31</accession>
<feature type="transmembrane region" description="Helical" evidence="1">
    <location>
        <begin position="201"/>
        <end position="222"/>
    </location>
</feature>
<dbReference type="InterPro" id="IPR018580">
    <property type="entry name" value="Uncharacterised_YfhO"/>
</dbReference>
<protein>
    <submittedName>
        <fullName evidence="2">YfhO family protein</fullName>
    </submittedName>
</protein>
<evidence type="ECO:0000313" key="2">
    <source>
        <dbReference type="EMBL" id="XBY46310.1"/>
    </source>
</evidence>
<name>A0AAU7XE31_9HYPH</name>
<organism evidence="2">
    <name type="scientific">Methyloraptor flagellatus</name>
    <dbReference type="NCBI Taxonomy" id="3162530"/>
    <lineage>
        <taxon>Bacteria</taxon>
        <taxon>Pseudomonadati</taxon>
        <taxon>Pseudomonadota</taxon>
        <taxon>Alphaproteobacteria</taxon>
        <taxon>Hyphomicrobiales</taxon>
        <taxon>Ancalomicrobiaceae</taxon>
        <taxon>Methyloraptor</taxon>
    </lineage>
</organism>
<reference evidence="2" key="1">
    <citation type="submission" date="2024-06" db="EMBL/GenBank/DDBJ databases">
        <title>Methylostella associata gen. nov., sp. nov., a novel Ancalomicrobiaceae-affiliated facultatively methylotrophic bacteria that feed on methanotrophs of the genus Methylococcus.</title>
        <authorList>
            <person name="Saltykova V."/>
            <person name="Danilova O.V."/>
            <person name="Oshkin I.Y."/>
            <person name="Belova S.E."/>
            <person name="Pimenov N.V."/>
            <person name="Dedysh S.N."/>
        </authorList>
    </citation>
    <scope>NUCLEOTIDE SEQUENCE</scope>
    <source>
        <strain evidence="2">S20</strain>
    </source>
</reference>
<proteinExistence type="predicted"/>
<feature type="transmembrane region" description="Helical" evidence="1">
    <location>
        <begin position="100"/>
        <end position="121"/>
    </location>
</feature>
<dbReference type="RefSeq" id="WP_407051405.1">
    <property type="nucleotide sequence ID" value="NZ_CP158568.1"/>
</dbReference>
<feature type="transmembrane region" description="Helical" evidence="1">
    <location>
        <begin position="229"/>
        <end position="247"/>
    </location>
</feature>
<feature type="transmembrane region" description="Helical" evidence="1">
    <location>
        <begin position="174"/>
        <end position="195"/>
    </location>
</feature>
<evidence type="ECO:0000256" key="1">
    <source>
        <dbReference type="SAM" id="Phobius"/>
    </source>
</evidence>
<feature type="transmembrane region" description="Helical" evidence="1">
    <location>
        <begin position="141"/>
        <end position="162"/>
    </location>
</feature>
<dbReference type="PANTHER" id="PTHR38454">
    <property type="entry name" value="INTEGRAL MEMBRANE PROTEIN-RELATED"/>
    <property type="match status" value="1"/>
</dbReference>
<sequence length="537" mass="58458">MAVPVALSVILLGESNRPEIDFIGAGRGSLHPASMITAAISDLFGQGAQEVDYWGPPSEAFGVTDIYLAQNMGAFYAGAIPIAAILFLGIVRGELLRREIVFFTIFGVLFVLYAFGWYTPAFRLMYDFLPGVKIYRRPADATFMIGFAISMLGGYCAHRWISGEVAPASRATRVAQWILAAIVFVALPTAFALHADRVAVAIKPTLVAMGFTLVAVGLMILGRRLGSRLAVVTIGLFVAFTAVDLHINNAPNESTAYPSEMFNAIRQDTDDPTIRFLKEATARDQSPTVRDRVELVGLGFHWPNASMIHRLDNTLGYNPLRIKSYAQATGAEDHVALPQQRVFSALMPNYDSLLADMLGLRYIAIGVPLAQIDPQASSRQVHEVAHFEGSWIYENPNTLPRVLFVPQAATADFDQIIKTGQWPEGFDPRKTVLLGAGAPVGGAPAPEGTDLTKAVAITAYHNATVEIAVDAPVEGWIVLNDVYHRWWGATVDGRDAPIEKANVLFRAVKVPAGKHTLVFTFHPFRGAIADLKAKYLP</sequence>
<dbReference type="PANTHER" id="PTHR38454:SF1">
    <property type="entry name" value="INTEGRAL MEMBRANE PROTEIN"/>
    <property type="match status" value="1"/>
</dbReference>
<keyword evidence="1" id="KW-0812">Transmembrane</keyword>
<dbReference type="EMBL" id="CP158568">
    <property type="protein sequence ID" value="XBY46310.1"/>
    <property type="molecule type" value="Genomic_DNA"/>
</dbReference>
<keyword evidence="1" id="KW-1133">Transmembrane helix</keyword>
<feature type="transmembrane region" description="Helical" evidence="1">
    <location>
        <begin position="73"/>
        <end position="91"/>
    </location>
</feature>
<dbReference type="Pfam" id="PF09586">
    <property type="entry name" value="YfhO"/>
    <property type="match status" value="1"/>
</dbReference>
<dbReference type="AlphaFoldDB" id="A0AAU7XE31"/>